<dbReference type="PROSITE" id="PS50863">
    <property type="entry name" value="B3"/>
    <property type="match status" value="1"/>
</dbReference>
<organism evidence="7 8">
    <name type="scientific">Ceratopteris richardii</name>
    <name type="common">Triangle waterfern</name>
    <dbReference type="NCBI Taxonomy" id="49495"/>
    <lineage>
        <taxon>Eukaryota</taxon>
        <taxon>Viridiplantae</taxon>
        <taxon>Streptophyta</taxon>
        <taxon>Embryophyta</taxon>
        <taxon>Tracheophyta</taxon>
        <taxon>Polypodiopsida</taxon>
        <taxon>Polypodiidae</taxon>
        <taxon>Polypodiales</taxon>
        <taxon>Pteridineae</taxon>
        <taxon>Pteridaceae</taxon>
        <taxon>Parkerioideae</taxon>
        <taxon>Ceratopteris</taxon>
    </lineage>
</organism>
<sequence>MATAAAVTACVSPYENARNQRVEENKRRLEELGLTGLTRDLSNAASPSSPSPGRGCTGKPRPVKERVTLQLRRSTRNLGGIEPDYVEVEVDVRRRARFDNTGGTRHYSRLYERKYASDEARAIATGKAEALKKELPQTHASMVKPMLQSHVTGGFWLGLPVAFCRDYLPRKDDRIVLEDENGDEWETIYLATKTGLSGGWRGFSLDHGLVDGDALVFELVEPKRFKVHIIRVYGDSGSAELDNVVKQQGQGKINKVRQKLIWECNTPDTVAEDRGSDITEVADKPCRMESDILKCSDVSIASTMEADDACHDCKDEMSYKRRKTEDGHYVNCDTKLDHGITARGISLGANAVKEDSERPNQTSYITDFMRSRKQTDGNVKKESCDIPCF</sequence>
<dbReference type="Pfam" id="PF02362">
    <property type="entry name" value="B3"/>
    <property type="match status" value="1"/>
</dbReference>
<feature type="region of interest" description="Disordered" evidence="5">
    <location>
        <begin position="34"/>
        <end position="64"/>
    </location>
</feature>
<dbReference type="PANTHER" id="PTHR31391:SF4">
    <property type="entry name" value="B3 DOMAIN-CONTAINING PROTEIN OS03G0184500"/>
    <property type="match status" value="1"/>
</dbReference>
<dbReference type="Proteomes" id="UP000825935">
    <property type="component" value="Chromosome 35"/>
</dbReference>
<dbReference type="PANTHER" id="PTHR31391">
    <property type="entry name" value="B3 DOMAIN-CONTAINING PROTEIN OS11G0197600-RELATED"/>
    <property type="match status" value="1"/>
</dbReference>
<keyword evidence="3" id="KW-0804">Transcription</keyword>
<dbReference type="InterPro" id="IPR015300">
    <property type="entry name" value="DNA-bd_pseudobarrel_sf"/>
</dbReference>
<evidence type="ECO:0000256" key="3">
    <source>
        <dbReference type="ARBA" id="ARBA00023163"/>
    </source>
</evidence>
<dbReference type="InterPro" id="IPR044837">
    <property type="entry name" value="REM16-like"/>
</dbReference>
<evidence type="ECO:0000313" key="7">
    <source>
        <dbReference type="EMBL" id="KAH7282855.1"/>
    </source>
</evidence>
<evidence type="ECO:0000256" key="1">
    <source>
        <dbReference type="ARBA" id="ARBA00023015"/>
    </source>
</evidence>
<name>A0A8T2QH12_CERRI</name>
<protein>
    <recommendedName>
        <fullName evidence="6">TF-B3 domain-containing protein</fullName>
    </recommendedName>
</protein>
<feature type="domain" description="TF-B3" evidence="6">
    <location>
        <begin position="142"/>
        <end position="233"/>
    </location>
</feature>
<reference evidence="7" key="1">
    <citation type="submission" date="2021-08" db="EMBL/GenBank/DDBJ databases">
        <title>WGS assembly of Ceratopteris richardii.</title>
        <authorList>
            <person name="Marchant D.B."/>
            <person name="Chen G."/>
            <person name="Jenkins J."/>
            <person name="Shu S."/>
            <person name="Leebens-Mack J."/>
            <person name="Grimwood J."/>
            <person name="Schmutz J."/>
            <person name="Soltis P."/>
            <person name="Soltis D."/>
            <person name="Chen Z.-H."/>
        </authorList>
    </citation>
    <scope>NUCLEOTIDE SEQUENCE</scope>
    <source>
        <strain evidence="7">Whitten #5841</strain>
        <tissue evidence="7">Leaf</tissue>
    </source>
</reference>
<dbReference type="SMART" id="SM01019">
    <property type="entry name" value="B3"/>
    <property type="match status" value="1"/>
</dbReference>
<evidence type="ECO:0000256" key="5">
    <source>
        <dbReference type="SAM" id="MobiDB-lite"/>
    </source>
</evidence>
<keyword evidence="4" id="KW-0539">Nucleus</keyword>
<dbReference type="SUPFAM" id="SSF101936">
    <property type="entry name" value="DNA-binding pseudobarrel domain"/>
    <property type="match status" value="1"/>
</dbReference>
<evidence type="ECO:0000259" key="6">
    <source>
        <dbReference type="PROSITE" id="PS50863"/>
    </source>
</evidence>
<dbReference type="EMBL" id="CM035440">
    <property type="protein sequence ID" value="KAH7282855.1"/>
    <property type="molecule type" value="Genomic_DNA"/>
</dbReference>
<dbReference type="GO" id="GO:0003677">
    <property type="term" value="F:DNA binding"/>
    <property type="evidence" value="ECO:0007669"/>
    <property type="project" value="UniProtKB-KW"/>
</dbReference>
<keyword evidence="2" id="KW-0238">DNA-binding</keyword>
<evidence type="ECO:0000256" key="4">
    <source>
        <dbReference type="ARBA" id="ARBA00023242"/>
    </source>
</evidence>
<evidence type="ECO:0000313" key="8">
    <source>
        <dbReference type="Proteomes" id="UP000825935"/>
    </source>
</evidence>
<keyword evidence="8" id="KW-1185">Reference proteome</keyword>
<dbReference type="OrthoDB" id="1909330at2759"/>
<gene>
    <name evidence="7" type="ORF">KP509_35G050300</name>
</gene>
<dbReference type="CDD" id="cd10017">
    <property type="entry name" value="B3_DNA"/>
    <property type="match status" value="1"/>
</dbReference>
<accession>A0A8T2QH12</accession>
<comment type="caution">
    <text evidence="7">The sequence shown here is derived from an EMBL/GenBank/DDBJ whole genome shotgun (WGS) entry which is preliminary data.</text>
</comment>
<dbReference type="InterPro" id="IPR003340">
    <property type="entry name" value="B3_DNA-bd"/>
</dbReference>
<dbReference type="AlphaFoldDB" id="A0A8T2QH12"/>
<evidence type="ECO:0000256" key="2">
    <source>
        <dbReference type="ARBA" id="ARBA00023125"/>
    </source>
</evidence>
<dbReference type="Gene3D" id="2.40.330.10">
    <property type="entry name" value="DNA-binding pseudobarrel domain"/>
    <property type="match status" value="1"/>
</dbReference>
<keyword evidence="1" id="KW-0805">Transcription regulation</keyword>
<proteinExistence type="predicted"/>